<sequence>MQVQTHVDIHSEWGIVAARQAGRKLAREIGFGSVDQARVTTAISELARNIYLYANKGQIHIEEVTVSGKRGIKIIASDEGPGIKDIRRVMEDGYTTSGGLGAGLPGVKRLMDEFKIDSEPDEGTTITAVKWLR</sequence>
<proteinExistence type="predicted"/>
<evidence type="ECO:0000313" key="2">
    <source>
        <dbReference type="EMBL" id="PYZ95472.1"/>
    </source>
</evidence>
<feature type="domain" description="Histidine kinase/HSP90-like ATPase" evidence="1">
    <location>
        <begin position="34"/>
        <end position="133"/>
    </location>
</feature>
<organism evidence="2 3">
    <name type="scientific">Alteribacter lacisalsi</name>
    <dbReference type="NCBI Taxonomy" id="2045244"/>
    <lineage>
        <taxon>Bacteria</taxon>
        <taxon>Bacillati</taxon>
        <taxon>Bacillota</taxon>
        <taxon>Bacilli</taxon>
        <taxon>Bacillales</taxon>
        <taxon>Bacillaceae</taxon>
        <taxon>Alteribacter</taxon>
    </lineage>
</organism>
<protein>
    <submittedName>
        <fullName evidence="2">ATP-binding protein</fullName>
    </submittedName>
</protein>
<evidence type="ECO:0000313" key="3">
    <source>
        <dbReference type="Proteomes" id="UP000248066"/>
    </source>
</evidence>
<dbReference type="InterPro" id="IPR003594">
    <property type="entry name" value="HATPase_dom"/>
</dbReference>
<keyword evidence="2" id="KW-0547">Nucleotide-binding</keyword>
<dbReference type="OrthoDB" id="9799195at2"/>
<reference evidence="2 3" key="1">
    <citation type="submission" date="2017-10" db="EMBL/GenBank/DDBJ databases">
        <title>Bacillus sp. nov., a halophilic bacterium isolated from a Yangshapao Lake.</title>
        <authorList>
            <person name="Wang H."/>
        </authorList>
    </citation>
    <scope>NUCLEOTIDE SEQUENCE [LARGE SCALE GENOMIC DNA]</scope>
    <source>
        <strain evidence="2 3">YSP-3</strain>
    </source>
</reference>
<dbReference type="AlphaFoldDB" id="A0A2W0HEW9"/>
<keyword evidence="3" id="KW-1185">Reference proteome</keyword>
<name>A0A2W0HEW9_9BACI</name>
<dbReference type="SUPFAM" id="SSF55874">
    <property type="entry name" value="ATPase domain of HSP90 chaperone/DNA topoisomerase II/histidine kinase"/>
    <property type="match status" value="1"/>
</dbReference>
<evidence type="ECO:0000259" key="1">
    <source>
        <dbReference type="SMART" id="SM00387"/>
    </source>
</evidence>
<dbReference type="CDD" id="cd16934">
    <property type="entry name" value="HATPase_RsbT-like"/>
    <property type="match status" value="1"/>
</dbReference>
<dbReference type="RefSeq" id="WP_110521598.1">
    <property type="nucleotide sequence ID" value="NZ_PDOF01000004.1"/>
</dbReference>
<keyword evidence="2" id="KW-0067">ATP-binding</keyword>
<dbReference type="GO" id="GO:0005524">
    <property type="term" value="F:ATP binding"/>
    <property type="evidence" value="ECO:0007669"/>
    <property type="project" value="UniProtKB-KW"/>
</dbReference>
<dbReference type="Pfam" id="PF02518">
    <property type="entry name" value="HATPase_c"/>
    <property type="match status" value="1"/>
</dbReference>
<dbReference type="InterPro" id="IPR036890">
    <property type="entry name" value="HATPase_C_sf"/>
</dbReference>
<gene>
    <name evidence="2" type="ORF">CR205_18225</name>
</gene>
<dbReference type="Proteomes" id="UP000248066">
    <property type="component" value="Unassembled WGS sequence"/>
</dbReference>
<comment type="caution">
    <text evidence="2">The sequence shown here is derived from an EMBL/GenBank/DDBJ whole genome shotgun (WGS) entry which is preliminary data.</text>
</comment>
<accession>A0A2W0HEW9</accession>
<dbReference type="EMBL" id="PDOF01000004">
    <property type="protein sequence ID" value="PYZ95472.1"/>
    <property type="molecule type" value="Genomic_DNA"/>
</dbReference>
<dbReference type="SMART" id="SM00387">
    <property type="entry name" value="HATPase_c"/>
    <property type="match status" value="1"/>
</dbReference>
<dbReference type="Gene3D" id="3.30.565.10">
    <property type="entry name" value="Histidine kinase-like ATPase, C-terminal domain"/>
    <property type="match status" value="1"/>
</dbReference>